<dbReference type="InterPro" id="IPR050559">
    <property type="entry name" value="P-Pant_transferase_sf"/>
</dbReference>
<dbReference type="PANTHER" id="PTHR12215">
    <property type="entry name" value="PHOSPHOPANTETHEINE TRANSFERASE"/>
    <property type="match status" value="1"/>
</dbReference>
<keyword evidence="5" id="KW-1185">Reference proteome</keyword>
<sequence length="189" mass="22375">MIYWRSMPEDCRKAEQTACAQQLLAEALKREYQMPALPRIEKTESGKPYFVDYPEIQFNYSHCRNMAVCVLSSARTGIDIETIRPFHERTARRFCCDREWNWLKGQEDQDQAWIRIWTLKEAYLKYTGTGIRTDLKQLDILDVLESRTEQKVIWDHGKQVCLYAESIRNGREWISVFGELKMNTTMCCV</sequence>
<comment type="similarity">
    <text evidence="1">Belongs to the P-Pant transferase superfamily. Gsp/Sfp/HetI/AcpT family.</text>
</comment>
<dbReference type="InterPro" id="IPR037143">
    <property type="entry name" value="4-PPantetheinyl_Trfase_dom_sf"/>
</dbReference>
<reference evidence="4 5" key="1">
    <citation type="submission" date="2020-08" db="EMBL/GenBank/DDBJ databases">
        <title>Genome public.</title>
        <authorList>
            <person name="Liu C."/>
            <person name="Sun Q."/>
        </authorList>
    </citation>
    <scope>NUCLEOTIDE SEQUENCE [LARGE SCALE GENOMIC DNA]</scope>
    <source>
        <strain evidence="4 5">NSJ-46</strain>
    </source>
</reference>
<comment type="caution">
    <text evidence="4">The sequence shown here is derived from an EMBL/GenBank/DDBJ whole genome shotgun (WGS) entry which is preliminary data.</text>
</comment>
<gene>
    <name evidence="4" type="ORF">H8716_04890</name>
</gene>
<name>A0ABR7N8D8_9FIRM</name>
<dbReference type="Pfam" id="PF01648">
    <property type="entry name" value="ACPS"/>
    <property type="match status" value="1"/>
</dbReference>
<dbReference type="Proteomes" id="UP000657421">
    <property type="component" value="Unassembled WGS sequence"/>
</dbReference>
<organism evidence="4 5">
    <name type="scientific">Jingyaoa shaoxingensis</name>
    <dbReference type="NCBI Taxonomy" id="2763671"/>
    <lineage>
        <taxon>Bacteria</taxon>
        <taxon>Bacillati</taxon>
        <taxon>Bacillota</taxon>
        <taxon>Clostridia</taxon>
        <taxon>Lachnospirales</taxon>
        <taxon>Lachnospiraceae</taxon>
        <taxon>Jingyaoa</taxon>
    </lineage>
</organism>
<dbReference type="RefSeq" id="WP_249307403.1">
    <property type="nucleotide sequence ID" value="NZ_JACRSZ010000003.1"/>
</dbReference>
<dbReference type="SUPFAM" id="SSF56214">
    <property type="entry name" value="4'-phosphopantetheinyl transferase"/>
    <property type="match status" value="2"/>
</dbReference>
<evidence type="ECO:0000313" key="4">
    <source>
        <dbReference type="EMBL" id="MBC8572425.1"/>
    </source>
</evidence>
<evidence type="ECO:0000256" key="2">
    <source>
        <dbReference type="ARBA" id="ARBA00022679"/>
    </source>
</evidence>
<keyword evidence="2 4" id="KW-0808">Transferase</keyword>
<feature type="domain" description="4'-phosphopantetheinyl transferase" evidence="3">
    <location>
        <begin position="77"/>
        <end position="165"/>
    </location>
</feature>
<protein>
    <submittedName>
        <fullName evidence="4">4'-phosphopantetheinyl transferase superfamily protein</fullName>
    </submittedName>
</protein>
<dbReference type="InterPro" id="IPR008278">
    <property type="entry name" value="4-PPantetheinyl_Trfase_dom"/>
</dbReference>
<dbReference type="EMBL" id="JACRSZ010000003">
    <property type="protein sequence ID" value="MBC8572425.1"/>
    <property type="molecule type" value="Genomic_DNA"/>
</dbReference>
<dbReference type="Gene3D" id="3.90.470.20">
    <property type="entry name" value="4'-phosphopantetheinyl transferase domain"/>
    <property type="match status" value="1"/>
</dbReference>
<evidence type="ECO:0000256" key="1">
    <source>
        <dbReference type="ARBA" id="ARBA00010990"/>
    </source>
</evidence>
<dbReference type="PANTHER" id="PTHR12215:SF10">
    <property type="entry name" value="L-AMINOADIPATE-SEMIALDEHYDE DEHYDROGENASE-PHOSPHOPANTETHEINYL TRANSFERASE"/>
    <property type="match status" value="1"/>
</dbReference>
<dbReference type="GO" id="GO:0016740">
    <property type="term" value="F:transferase activity"/>
    <property type="evidence" value="ECO:0007669"/>
    <property type="project" value="UniProtKB-KW"/>
</dbReference>
<accession>A0ABR7N8D8</accession>
<proteinExistence type="inferred from homology"/>
<evidence type="ECO:0000313" key="5">
    <source>
        <dbReference type="Proteomes" id="UP000657421"/>
    </source>
</evidence>
<evidence type="ECO:0000259" key="3">
    <source>
        <dbReference type="Pfam" id="PF01648"/>
    </source>
</evidence>